<protein>
    <submittedName>
        <fullName evidence="2">Uncharacterized protein</fullName>
    </submittedName>
</protein>
<dbReference type="EMBL" id="ML994667">
    <property type="protein sequence ID" value="KAF2179437.1"/>
    <property type="molecule type" value="Genomic_DNA"/>
</dbReference>
<evidence type="ECO:0000313" key="2">
    <source>
        <dbReference type="EMBL" id="KAF2179437.1"/>
    </source>
</evidence>
<name>A0A6A6DIW0_9PEZI</name>
<feature type="compositionally biased region" description="Basic and acidic residues" evidence="1">
    <location>
        <begin position="101"/>
        <end position="115"/>
    </location>
</feature>
<accession>A0A6A6DIW0</accession>
<evidence type="ECO:0000313" key="3">
    <source>
        <dbReference type="Proteomes" id="UP000800200"/>
    </source>
</evidence>
<evidence type="ECO:0000256" key="1">
    <source>
        <dbReference type="SAM" id="MobiDB-lite"/>
    </source>
</evidence>
<gene>
    <name evidence="2" type="ORF">K469DRAFT_694127</name>
</gene>
<reference evidence="2" key="1">
    <citation type="journal article" date="2020" name="Stud. Mycol.">
        <title>101 Dothideomycetes genomes: a test case for predicting lifestyles and emergence of pathogens.</title>
        <authorList>
            <person name="Haridas S."/>
            <person name="Albert R."/>
            <person name="Binder M."/>
            <person name="Bloem J."/>
            <person name="Labutti K."/>
            <person name="Salamov A."/>
            <person name="Andreopoulos B."/>
            <person name="Baker S."/>
            <person name="Barry K."/>
            <person name="Bills G."/>
            <person name="Bluhm B."/>
            <person name="Cannon C."/>
            <person name="Castanera R."/>
            <person name="Culley D."/>
            <person name="Daum C."/>
            <person name="Ezra D."/>
            <person name="Gonzalez J."/>
            <person name="Henrissat B."/>
            <person name="Kuo A."/>
            <person name="Liang C."/>
            <person name="Lipzen A."/>
            <person name="Lutzoni F."/>
            <person name="Magnuson J."/>
            <person name="Mondo S."/>
            <person name="Nolan M."/>
            <person name="Ohm R."/>
            <person name="Pangilinan J."/>
            <person name="Park H.-J."/>
            <person name="Ramirez L."/>
            <person name="Alfaro M."/>
            <person name="Sun H."/>
            <person name="Tritt A."/>
            <person name="Yoshinaga Y."/>
            <person name="Zwiers L.-H."/>
            <person name="Turgeon B."/>
            <person name="Goodwin S."/>
            <person name="Spatafora J."/>
            <person name="Crous P."/>
            <person name="Grigoriev I."/>
        </authorList>
    </citation>
    <scope>NUCLEOTIDE SEQUENCE</scope>
    <source>
        <strain evidence="2">CBS 207.26</strain>
    </source>
</reference>
<dbReference type="AlphaFoldDB" id="A0A6A6DIW0"/>
<sequence length="115" mass="13099">MGLMGIWTEPELMCGFVAASAPVIPRLFNVMRKKSPFLQIGAAFQKLFGMKKASEEEELLRSQAQVVNQEPKPKVISDIDFHELIVKTDRTETTIGSEESEMLKKPDYVHNRPRH</sequence>
<proteinExistence type="predicted"/>
<keyword evidence="3" id="KW-1185">Reference proteome</keyword>
<organism evidence="2 3">
    <name type="scientific">Zopfia rhizophila CBS 207.26</name>
    <dbReference type="NCBI Taxonomy" id="1314779"/>
    <lineage>
        <taxon>Eukaryota</taxon>
        <taxon>Fungi</taxon>
        <taxon>Dikarya</taxon>
        <taxon>Ascomycota</taxon>
        <taxon>Pezizomycotina</taxon>
        <taxon>Dothideomycetes</taxon>
        <taxon>Dothideomycetes incertae sedis</taxon>
        <taxon>Zopfiaceae</taxon>
        <taxon>Zopfia</taxon>
    </lineage>
</organism>
<dbReference type="Proteomes" id="UP000800200">
    <property type="component" value="Unassembled WGS sequence"/>
</dbReference>
<feature type="region of interest" description="Disordered" evidence="1">
    <location>
        <begin position="95"/>
        <end position="115"/>
    </location>
</feature>